<keyword evidence="1" id="KW-0732">Signal</keyword>
<proteinExistence type="predicted"/>
<dbReference type="AlphaFoldDB" id="A0A1H7IU83"/>
<feature type="domain" description="Phytase-like" evidence="2">
    <location>
        <begin position="47"/>
        <end position="374"/>
    </location>
</feature>
<evidence type="ECO:0000259" key="2">
    <source>
        <dbReference type="Pfam" id="PF13449"/>
    </source>
</evidence>
<dbReference type="OrthoDB" id="9798539at2"/>
<dbReference type="STRING" id="1233.SAMN05216387_102279"/>
<name>A0A1H7IU83_9PROT</name>
<organism evidence="3 4">
    <name type="scientific">Nitrosovibrio tenuis</name>
    <dbReference type="NCBI Taxonomy" id="1233"/>
    <lineage>
        <taxon>Bacteria</taxon>
        <taxon>Pseudomonadati</taxon>
        <taxon>Pseudomonadota</taxon>
        <taxon>Betaproteobacteria</taxon>
        <taxon>Nitrosomonadales</taxon>
        <taxon>Nitrosomonadaceae</taxon>
        <taxon>Nitrosovibrio</taxon>
    </lineage>
</organism>
<gene>
    <name evidence="3" type="ORF">SAMN05216387_102279</name>
</gene>
<dbReference type="EMBL" id="FOBH01000002">
    <property type="protein sequence ID" value="SEK65210.1"/>
    <property type="molecule type" value="Genomic_DNA"/>
</dbReference>
<dbReference type="Proteomes" id="UP000198620">
    <property type="component" value="Unassembled WGS sequence"/>
</dbReference>
<keyword evidence="4" id="KW-1185">Reference proteome</keyword>
<sequence>MRIAIITALAALHIGSVTSIHAADPHGLALSYIGQQILPNETRFNGTAVGGLSSLDYNPRTGRYLAVSDDRSSKNSARFYELSLDLSKFQRSNMPGMAGVVIHAVTVIQQPSGGPFKKNSVDPEGMRFDAARNKIYWSNEGQRGFFGLQHPTVSEMNPDGSHSRDFAVPSYYSPRGASIGIVPGSKGIYDNLAFESLAISDDRRILYTATENGLIQDSPPANAYTGSRARILAFDIASGRPGAEYIYEVDPVATAPALFGPFATNGLTDFLAIGDRQFITIERSYTPDAVIPGNGTGYTVRLYYADARKATDVSGLESIAGRRIEPVRKTLLLDMTELKNTDGSLLDLGNIEGITFGPDFDGKRTLILVADNNFARTQLTQFIALELDPISRLISP</sequence>
<evidence type="ECO:0000256" key="1">
    <source>
        <dbReference type="SAM" id="SignalP"/>
    </source>
</evidence>
<dbReference type="PANTHER" id="PTHR37957">
    <property type="entry name" value="BLR7070 PROTEIN"/>
    <property type="match status" value="1"/>
</dbReference>
<protein>
    <submittedName>
        <fullName evidence="3">Uncharacterized conserved protein</fullName>
    </submittedName>
</protein>
<reference evidence="3 4" key="1">
    <citation type="submission" date="2016-10" db="EMBL/GenBank/DDBJ databases">
        <authorList>
            <person name="de Groot N.N."/>
        </authorList>
    </citation>
    <scope>NUCLEOTIDE SEQUENCE [LARGE SCALE GENOMIC DNA]</scope>
    <source>
        <strain evidence="3 4">Nv1</strain>
    </source>
</reference>
<feature type="chain" id="PRO_5011576526" evidence="1">
    <location>
        <begin position="23"/>
        <end position="396"/>
    </location>
</feature>
<accession>A0A1H7IU83</accession>
<dbReference type="SUPFAM" id="SSF63825">
    <property type="entry name" value="YWTD domain"/>
    <property type="match status" value="1"/>
</dbReference>
<dbReference type="PANTHER" id="PTHR37957:SF1">
    <property type="entry name" value="PHYTASE-LIKE DOMAIN-CONTAINING PROTEIN"/>
    <property type="match status" value="1"/>
</dbReference>
<feature type="signal peptide" evidence="1">
    <location>
        <begin position="1"/>
        <end position="22"/>
    </location>
</feature>
<evidence type="ECO:0000313" key="4">
    <source>
        <dbReference type="Proteomes" id="UP000198620"/>
    </source>
</evidence>
<dbReference type="InterPro" id="IPR027372">
    <property type="entry name" value="Phytase-like_dom"/>
</dbReference>
<dbReference type="RefSeq" id="WP_090827353.1">
    <property type="nucleotide sequence ID" value="NZ_FOBH01000002.1"/>
</dbReference>
<dbReference type="Pfam" id="PF13449">
    <property type="entry name" value="Phytase-like"/>
    <property type="match status" value="1"/>
</dbReference>
<evidence type="ECO:0000313" key="3">
    <source>
        <dbReference type="EMBL" id="SEK65210.1"/>
    </source>
</evidence>